<protein>
    <submittedName>
        <fullName evidence="3">Uncharacterized protein</fullName>
    </submittedName>
</protein>
<dbReference type="AlphaFoldDB" id="A0A0D3IKR9"/>
<feature type="signal peptide" evidence="2">
    <location>
        <begin position="1"/>
        <end position="19"/>
    </location>
</feature>
<reference evidence="3" key="2">
    <citation type="submission" date="2024-10" db="UniProtKB">
        <authorList>
            <consortium name="EnsemblProtists"/>
        </authorList>
    </citation>
    <scope>IDENTIFICATION</scope>
</reference>
<keyword evidence="2" id="KW-0732">Signal</keyword>
<evidence type="ECO:0000256" key="2">
    <source>
        <dbReference type="SAM" id="SignalP"/>
    </source>
</evidence>
<evidence type="ECO:0000256" key="1">
    <source>
        <dbReference type="SAM" id="MobiDB-lite"/>
    </source>
</evidence>
<dbReference type="PaxDb" id="2903-EOD11854"/>
<dbReference type="HOGENOM" id="CLU_1542902_0_0_1"/>
<dbReference type="KEGG" id="ehx:EMIHUDRAFT_214194"/>
<evidence type="ECO:0000313" key="4">
    <source>
        <dbReference type="Proteomes" id="UP000013827"/>
    </source>
</evidence>
<reference evidence="4" key="1">
    <citation type="journal article" date="2013" name="Nature">
        <title>Pan genome of the phytoplankton Emiliania underpins its global distribution.</title>
        <authorList>
            <person name="Read B.A."/>
            <person name="Kegel J."/>
            <person name="Klute M.J."/>
            <person name="Kuo A."/>
            <person name="Lefebvre S.C."/>
            <person name="Maumus F."/>
            <person name="Mayer C."/>
            <person name="Miller J."/>
            <person name="Monier A."/>
            <person name="Salamov A."/>
            <person name="Young J."/>
            <person name="Aguilar M."/>
            <person name="Claverie J.M."/>
            <person name="Frickenhaus S."/>
            <person name="Gonzalez K."/>
            <person name="Herman E.K."/>
            <person name="Lin Y.C."/>
            <person name="Napier J."/>
            <person name="Ogata H."/>
            <person name="Sarno A.F."/>
            <person name="Shmutz J."/>
            <person name="Schroeder D."/>
            <person name="de Vargas C."/>
            <person name="Verret F."/>
            <person name="von Dassow P."/>
            <person name="Valentin K."/>
            <person name="Van de Peer Y."/>
            <person name="Wheeler G."/>
            <person name="Dacks J.B."/>
            <person name="Delwiche C.F."/>
            <person name="Dyhrman S.T."/>
            <person name="Glockner G."/>
            <person name="John U."/>
            <person name="Richards T."/>
            <person name="Worden A.Z."/>
            <person name="Zhang X."/>
            <person name="Grigoriev I.V."/>
            <person name="Allen A.E."/>
            <person name="Bidle K."/>
            <person name="Borodovsky M."/>
            <person name="Bowler C."/>
            <person name="Brownlee C."/>
            <person name="Cock J.M."/>
            <person name="Elias M."/>
            <person name="Gladyshev V.N."/>
            <person name="Groth M."/>
            <person name="Guda C."/>
            <person name="Hadaegh A."/>
            <person name="Iglesias-Rodriguez M.D."/>
            <person name="Jenkins J."/>
            <person name="Jones B.M."/>
            <person name="Lawson T."/>
            <person name="Leese F."/>
            <person name="Lindquist E."/>
            <person name="Lobanov A."/>
            <person name="Lomsadze A."/>
            <person name="Malik S.B."/>
            <person name="Marsh M.E."/>
            <person name="Mackinder L."/>
            <person name="Mock T."/>
            <person name="Mueller-Roeber B."/>
            <person name="Pagarete A."/>
            <person name="Parker M."/>
            <person name="Probert I."/>
            <person name="Quesneville H."/>
            <person name="Raines C."/>
            <person name="Rensing S.A."/>
            <person name="Riano-Pachon D.M."/>
            <person name="Richier S."/>
            <person name="Rokitta S."/>
            <person name="Shiraiwa Y."/>
            <person name="Soanes D.M."/>
            <person name="van der Giezen M."/>
            <person name="Wahlund T.M."/>
            <person name="Williams B."/>
            <person name="Wilson W."/>
            <person name="Wolfe G."/>
            <person name="Wurch L.L."/>
        </authorList>
    </citation>
    <scope>NUCLEOTIDE SEQUENCE</scope>
</reference>
<evidence type="ECO:0000313" key="3">
    <source>
        <dbReference type="EnsemblProtists" id="EOD11854"/>
    </source>
</evidence>
<sequence>MVRALAINLLLLLLPTSSARTTTTIRAPGSAARLLASPRAGVADDVADAGGFDPLARELRALSPAKRDAWNAFRTRQLNDQRRRRKQSWGQRGRAAVEPGEIYDMDDFATREPAPAVLGSDPVEGSPRDLSDDALMDEEQANLALLREFLRARDDLSGRVSEVRPPPEGDWGQG</sequence>
<dbReference type="EnsemblProtists" id="EOD11854">
    <property type="protein sequence ID" value="EOD11854"/>
    <property type="gene ID" value="EMIHUDRAFT_214194"/>
</dbReference>
<name>A0A0D3IKR9_EMIH1</name>
<dbReference type="GeneID" id="17257957"/>
<accession>A0A0D3IKR9</accession>
<feature type="region of interest" description="Disordered" evidence="1">
    <location>
        <begin position="76"/>
        <end position="136"/>
    </location>
</feature>
<proteinExistence type="predicted"/>
<organism evidence="3 4">
    <name type="scientific">Emiliania huxleyi (strain CCMP1516)</name>
    <dbReference type="NCBI Taxonomy" id="280463"/>
    <lineage>
        <taxon>Eukaryota</taxon>
        <taxon>Haptista</taxon>
        <taxon>Haptophyta</taxon>
        <taxon>Prymnesiophyceae</taxon>
        <taxon>Isochrysidales</taxon>
        <taxon>Noelaerhabdaceae</taxon>
        <taxon>Emiliania</taxon>
    </lineage>
</organism>
<feature type="chain" id="PRO_5044291120" evidence="2">
    <location>
        <begin position="20"/>
        <end position="174"/>
    </location>
</feature>
<dbReference type="RefSeq" id="XP_005764283.1">
    <property type="nucleotide sequence ID" value="XM_005764226.1"/>
</dbReference>
<keyword evidence="4" id="KW-1185">Reference proteome</keyword>
<dbReference type="Proteomes" id="UP000013827">
    <property type="component" value="Unassembled WGS sequence"/>
</dbReference>